<comment type="caution">
    <text evidence="3">The sequence shown here is derived from an EMBL/GenBank/DDBJ whole genome shotgun (WGS) entry which is preliminary data.</text>
</comment>
<dbReference type="PRINTS" id="PR00625">
    <property type="entry name" value="JDOMAIN"/>
</dbReference>
<dbReference type="SUPFAM" id="SSF46565">
    <property type="entry name" value="Chaperone J-domain"/>
    <property type="match status" value="1"/>
</dbReference>
<dbReference type="Pfam" id="PF00226">
    <property type="entry name" value="DnaJ"/>
    <property type="match status" value="1"/>
</dbReference>
<feature type="compositionally biased region" description="Low complexity" evidence="1">
    <location>
        <begin position="125"/>
        <end position="142"/>
    </location>
</feature>
<dbReference type="PROSITE" id="PS50076">
    <property type="entry name" value="DNAJ_2"/>
    <property type="match status" value="1"/>
</dbReference>
<feature type="region of interest" description="Disordered" evidence="1">
    <location>
        <begin position="223"/>
        <end position="312"/>
    </location>
</feature>
<gene>
    <name evidence="3" type="ORF">QBC46DRAFT_399634</name>
</gene>
<dbReference type="Gene3D" id="1.10.287.110">
    <property type="entry name" value="DnaJ domain"/>
    <property type="match status" value="1"/>
</dbReference>
<dbReference type="SMART" id="SM00271">
    <property type="entry name" value="DnaJ"/>
    <property type="match status" value="1"/>
</dbReference>
<dbReference type="InterPro" id="IPR036869">
    <property type="entry name" value="J_dom_sf"/>
</dbReference>
<dbReference type="InterPro" id="IPR050817">
    <property type="entry name" value="DjlA_DnaK_co-chaperone"/>
</dbReference>
<proteinExistence type="predicted"/>
<name>A0AAN6RZ31_9PEZI</name>
<accession>A0AAN6RZ31</accession>
<feature type="compositionally biased region" description="Low complexity" evidence="1">
    <location>
        <begin position="229"/>
        <end position="287"/>
    </location>
</feature>
<dbReference type="EMBL" id="MU853985">
    <property type="protein sequence ID" value="KAK3934490.1"/>
    <property type="molecule type" value="Genomic_DNA"/>
</dbReference>
<sequence length="409" mass="45422">MGGERENLVNYYDILGVSPSASESEIKSAYRKLALKYHPDRVQGGTAVVAEATEKMAKINKASEVLSDPKSREEFDAELKVFHYAPNGYADHDSDGEPAQKSHYTGARYYEEDDRACYEYEHSSGSRSRYPDSSSYHASSSSRHTDAEPQYAASRYADPRYADPRYAEPQYAEPQYAEPQYAAPRYAAPYCADPRCAEPQCAEPQYAAPRYAAPHCADPRCAEPRYADSSSRPAGSSSRPTGSSSRPTGSSSRPTGSSSRPAGSSSRPTGSSSRPTGHSSRHNGSSSRHTDPNHEPESVSLTIPIPSRGDDPTNFMEESCELMRGFWDGLEHVRGKIVTHVKKMKQMHHRDGVHWPRDAPTLQVLDQIDRACDEIKNVYETMKDILRGLPRENDIYSDIAAFVQHEEVV</sequence>
<keyword evidence="4" id="KW-1185">Reference proteome</keyword>
<feature type="region of interest" description="Disordered" evidence="1">
    <location>
        <begin position="120"/>
        <end position="151"/>
    </location>
</feature>
<evidence type="ECO:0000313" key="3">
    <source>
        <dbReference type="EMBL" id="KAK3934490.1"/>
    </source>
</evidence>
<organism evidence="3 4">
    <name type="scientific">Diplogelasinospora grovesii</name>
    <dbReference type="NCBI Taxonomy" id="303347"/>
    <lineage>
        <taxon>Eukaryota</taxon>
        <taxon>Fungi</taxon>
        <taxon>Dikarya</taxon>
        <taxon>Ascomycota</taxon>
        <taxon>Pezizomycotina</taxon>
        <taxon>Sordariomycetes</taxon>
        <taxon>Sordariomycetidae</taxon>
        <taxon>Sordariales</taxon>
        <taxon>Diplogelasinosporaceae</taxon>
        <taxon>Diplogelasinospora</taxon>
    </lineage>
</organism>
<protein>
    <submittedName>
        <fullName evidence="3">DnaJ domain-containing protein</fullName>
    </submittedName>
</protein>
<dbReference type="PANTHER" id="PTHR24074">
    <property type="entry name" value="CO-CHAPERONE PROTEIN DJLA"/>
    <property type="match status" value="1"/>
</dbReference>
<dbReference type="AlphaFoldDB" id="A0AAN6RZ31"/>
<evidence type="ECO:0000259" key="2">
    <source>
        <dbReference type="PROSITE" id="PS50076"/>
    </source>
</evidence>
<dbReference type="Proteomes" id="UP001303473">
    <property type="component" value="Unassembled WGS sequence"/>
</dbReference>
<feature type="domain" description="J" evidence="2">
    <location>
        <begin position="10"/>
        <end position="79"/>
    </location>
</feature>
<dbReference type="InterPro" id="IPR001623">
    <property type="entry name" value="DnaJ_domain"/>
</dbReference>
<evidence type="ECO:0000313" key="4">
    <source>
        <dbReference type="Proteomes" id="UP001303473"/>
    </source>
</evidence>
<evidence type="ECO:0000256" key="1">
    <source>
        <dbReference type="SAM" id="MobiDB-lite"/>
    </source>
</evidence>
<feature type="compositionally biased region" description="Basic and acidic residues" evidence="1">
    <location>
        <begin position="288"/>
        <end position="297"/>
    </location>
</feature>
<reference evidence="4" key="1">
    <citation type="journal article" date="2023" name="Mol. Phylogenet. Evol.">
        <title>Genome-scale phylogeny and comparative genomics of the fungal order Sordariales.</title>
        <authorList>
            <person name="Hensen N."/>
            <person name="Bonometti L."/>
            <person name="Westerberg I."/>
            <person name="Brannstrom I.O."/>
            <person name="Guillou S."/>
            <person name="Cros-Aarteil S."/>
            <person name="Calhoun S."/>
            <person name="Haridas S."/>
            <person name="Kuo A."/>
            <person name="Mondo S."/>
            <person name="Pangilinan J."/>
            <person name="Riley R."/>
            <person name="LaButti K."/>
            <person name="Andreopoulos B."/>
            <person name="Lipzen A."/>
            <person name="Chen C."/>
            <person name="Yan M."/>
            <person name="Daum C."/>
            <person name="Ng V."/>
            <person name="Clum A."/>
            <person name="Steindorff A."/>
            <person name="Ohm R.A."/>
            <person name="Martin F."/>
            <person name="Silar P."/>
            <person name="Natvig D.O."/>
            <person name="Lalanne C."/>
            <person name="Gautier V."/>
            <person name="Ament-Velasquez S.L."/>
            <person name="Kruys A."/>
            <person name="Hutchinson M.I."/>
            <person name="Powell A.J."/>
            <person name="Barry K."/>
            <person name="Miller A.N."/>
            <person name="Grigoriev I.V."/>
            <person name="Debuchy R."/>
            <person name="Gladieux P."/>
            <person name="Hiltunen Thoren M."/>
            <person name="Johannesson H."/>
        </authorList>
    </citation>
    <scope>NUCLEOTIDE SEQUENCE [LARGE SCALE GENOMIC DNA]</scope>
    <source>
        <strain evidence="4">CBS 340.73</strain>
    </source>
</reference>
<dbReference type="CDD" id="cd06257">
    <property type="entry name" value="DnaJ"/>
    <property type="match status" value="1"/>
</dbReference>